<protein>
    <submittedName>
        <fullName evidence="2">Uncharacterized protein</fullName>
    </submittedName>
</protein>
<feature type="compositionally biased region" description="Basic and acidic residues" evidence="1">
    <location>
        <begin position="132"/>
        <end position="143"/>
    </location>
</feature>
<dbReference type="AlphaFoldDB" id="A0A4Y1QPF5"/>
<accession>A0A4Y1QPF5</accession>
<evidence type="ECO:0000313" key="2">
    <source>
        <dbReference type="EMBL" id="BBG93752.1"/>
    </source>
</evidence>
<feature type="compositionally biased region" description="Low complexity" evidence="1">
    <location>
        <begin position="84"/>
        <end position="101"/>
    </location>
</feature>
<evidence type="ECO:0000256" key="1">
    <source>
        <dbReference type="SAM" id="MobiDB-lite"/>
    </source>
</evidence>
<sequence>MRCGGPGLFLRRKVLIITSSSSNMSRSSNVSSVANRSTAIGSSSNVSKSVMSKLGNRESARKCSKCASRVVRCRGAVASSNRGNSAKDSVSSKSNNSSSASYGARCKDKANNKSNAKERAGRNLKTSNEGNNKNKDLAEGTTN</sequence>
<name>A0A4Y1QPF5_PRUDU</name>
<feature type="compositionally biased region" description="Low complexity" evidence="1">
    <location>
        <begin position="21"/>
        <end position="53"/>
    </location>
</feature>
<dbReference type="EMBL" id="AP019297">
    <property type="protein sequence ID" value="BBG93752.1"/>
    <property type="molecule type" value="Genomic_DNA"/>
</dbReference>
<feature type="region of interest" description="Disordered" evidence="1">
    <location>
        <begin position="21"/>
        <end position="143"/>
    </location>
</feature>
<feature type="compositionally biased region" description="Basic and acidic residues" evidence="1">
    <location>
        <begin position="105"/>
        <end position="121"/>
    </location>
</feature>
<organism evidence="2">
    <name type="scientific">Prunus dulcis</name>
    <name type="common">Almond</name>
    <name type="synonym">Amygdalus dulcis</name>
    <dbReference type="NCBI Taxonomy" id="3755"/>
    <lineage>
        <taxon>Eukaryota</taxon>
        <taxon>Viridiplantae</taxon>
        <taxon>Streptophyta</taxon>
        <taxon>Embryophyta</taxon>
        <taxon>Tracheophyta</taxon>
        <taxon>Spermatophyta</taxon>
        <taxon>Magnoliopsida</taxon>
        <taxon>eudicotyledons</taxon>
        <taxon>Gunneridae</taxon>
        <taxon>Pentapetalae</taxon>
        <taxon>rosids</taxon>
        <taxon>fabids</taxon>
        <taxon>Rosales</taxon>
        <taxon>Rosaceae</taxon>
        <taxon>Amygdaloideae</taxon>
        <taxon>Amygdaleae</taxon>
        <taxon>Prunus</taxon>
    </lineage>
</organism>
<reference evidence="2" key="1">
    <citation type="journal article" date="2019" name="Science">
        <title>Mutation of a bHLH transcription factor allowed almond domestication.</title>
        <authorList>
            <person name="Sanchez-Perez R."/>
            <person name="Pavan S."/>
            <person name="Mazzeo R."/>
            <person name="Moldovan C."/>
            <person name="Aiese Cigliano R."/>
            <person name="Del Cueto J."/>
            <person name="Ricciardi F."/>
            <person name="Lotti C."/>
            <person name="Ricciardi L."/>
            <person name="Dicenta F."/>
            <person name="Lopez-Marques R.L."/>
            <person name="Lindberg Moller B."/>
        </authorList>
    </citation>
    <scope>NUCLEOTIDE SEQUENCE</scope>
</reference>
<gene>
    <name evidence="2" type="ORF">Prudu_001855</name>
</gene>
<proteinExistence type="predicted"/>